<evidence type="ECO:0000313" key="1">
    <source>
        <dbReference type="EMBL" id="KAI1854969.1"/>
    </source>
</evidence>
<proteinExistence type="predicted"/>
<reference evidence="1" key="1">
    <citation type="submission" date="2021-03" db="EMBL/GenBank/DDBJ databases">
        <title>Revisited historic fungal species revealed as producer of novel bioactive compounds through whole genome sequencing and comparative genomics.</title>
        <authorList>
            <person name="Vignolle G.A."/>
            <person name="Hochenegger N."/>
            <person name="Mach R.L."/>
            <person name="Mach-Aigner A.R."/>
            <person name="Javad Rahimi M."/>
            <person name="Salim K.A."/>
            <person name="Chan C.M."/>
            <person name="Lim L.B.L."/>
            <person name="Cai F."/>
            <person name="Druzhinina I.S."/>
            <person name="U'Ren J.M."/>
            <person name="Derntl C."/>
        </authorList>
    </citation>
    <scope>NUCLEOTIDE SEQUENCE</scope>
    <source>
        <strain evidence="1">TUCIM 5799</strain>
    </source>
</reference>
<accession>A0A9P9WAU8</accession>
<keyword evidence="2" id="KW-1185">Reference proteome</keyword>
<dbReference type="EMBL" id="JAFIMR010000052">
    <property type="protein sequence ID" value="KAI1854969.1"/>
    <property type="molecule type" value="Genomic_DNA"/>
</dbReference>
<evidence type="ECO:0000313" key="2">
    <source>
        <dbReference type="Proteomes" id="UP000829685"/>
    </source>
</evidence>
<comment type="caution">
    <text evidence="1">The sequence shown here is derived from an EMBL/GenBank/DDBJ whole genome shotgun (WGS) entry which is preliminary data.</text>
</comment>
<sequence>MASPVAYNPGRSRAIQRSFELLCDYLNFGGDLDTTAGGLVRHVLRSPYIAPFFDEYTRDYLMEAEEVEDIDYQALQSFCRMKNAFQSKNYAHRSAVDKSGWCALDHATRFMVQALQYSWRKDGPWDHGQWEPESDDGDVEFWQVWMVLRHLQAEWEAANLEEWSEDGLNEMFRQFRLKL</sequence>
<gene>
    <name evidence="1" type="ORF">JX265_012324</name>
</gene>
<dbReference type="AlphaFoldDB" id="A0A9P9WAU8"/>
<protein>
    <submittedName>
        <fullName evidence="1">Uncharacterized protein</fullName>
    </submittedName>
</protein>
<dbReference type="Proteomes" id="UP000829685">
    <property type="component" value="Unassembled WGS sequence"/>
</dbReference>
<name>A0A9P9WAU8_9PEZI</name>
<organism evidence="1 2">
    <name type="scientific">Neoarthrinium moseri</name>
    <dbReference type="NCBI Taxonomy" id="1658444"/>
    <lineage>
        <taxon>Eukaryota</taxon>
        <taxon>Fungi</taxon>
        <taxon>Dikarya</taxon>
        <taxon>Ascomycota</taxon>
        <taxon>Pezizomycotina</taxon>
        <taxon>Sordariomycetes</taxon>
        <taxon>Xylariomycetidae</taxon>
        <taxon>Amphisphaeriales</taxon>
        <taxon>Apiosporaceae</taxon>
        <taxon>Neoarthrinium</taxon>
    </lineage>
</organism>
<dbReference type="OrthoDB" id="4620082at2759"/>